<name>M7SWQ5_EUTLA</name>
<sequence>MPASQQKALGDLSFDQKTFERSLFGFEEDYRTADDNKFVYTGFSAREIRALGDFPDYAAISEVPLPRPYEGFDIDKARPRPYRPVRWAYHQTMCKFPYI</sequence>
<dbReference type="EMBL" id="KB705724">
    <property type="protein sequence ID" value="EMR71024.1"/>
    <property type="molecule type" value="Genomic_DNA"/>
</dbReference>
<keyword evidence="1" id="KW-0808">Transferase</keyword>
<dbReference type="STRING" id="1287681.M7SWQ5"/>
<keyword evidence="1" id="KW-0328">Glycosyltransferase</keyword>
<evidence type="ECO:0000313" key="2">
    <source>
        <dbReference type="Proteomes" id="UP000012174"/>
    </source>
</evidence>
<dbReference type="eggNOG" id="ENOG502QW40">
    <property type="taxonomic scope" value="Eukaryota"/>
</dbReference>
<protein>
    <submittedName>
        <fullName evidence="1">Putative alpha--mannosyltransferase protein</fullName>
    </submittedName>
</protein>
<evidence type="ECO:0000313" key="1">
    <source>
        <dbReference type="EMBL" id="EMR71024.1"/>
    </source>
</evidence>
<dbReference type="HOGENOM" id="CLU_2320369_0_0_1"/>
<dbReference type="OrthoDB" id="5236754at2759"/>
<gene>
    <name evidence="1" type="ORF">UCREL1_1937</name>
</gene>
<dbReference type="GO" id="GO:0016757">
    <property type="term" value="F:glycosyltransferase activity"/>
    <property type="evidence" value="ECO:0007669"/>
    <property type="project" value="UniProtKB-KW"/>
</dbReference>
<proteinExistence type="predicted"/>
<keyword evidence="2" id="KW-1185">Reference proteome</keyword>
<accession>M7SWQ5</accession>
<dbReference type="AlphaFoldDB" id="M7SWQ5"/>
<dbReference type="KEGG" id="ela:UCREL1_1937"/>
<organism evidence="1 2">
    <name type="scientific">Eutypa lata (strain UCR-EL1)</name>
    <name type="common">Grapevine dieback disease fungus</name>
    <name type="synonym">Eutypa armeniacae</name>
    <dbReference type="NCBI Taxonomy" id="1287681"/>
    <lineage>
        <taxon>Eukaryota</taxon>
        <taxon>Fungi</taxon>
        <taxon>Dikarya</taxon>
        <taxon>Ascomycota</taxon>
        <taxon>Pezizomycotina</taxon>
        <taxon>Sordariomycetes</taxon>
        <taxon>Xylariomycetidae</taxon>
        <taxon>Xylariales</taxon>
        <taxon>Diatrypaceae</taxon>
        <taxon>Eutypa</taxon>
    </lineage>
</organism>
<reference evidence="2" key="1">
    <citation type="journal article" date="2013" name="Genome Announc.">
        <title>Draft genome sequence of the grapevine dieback fungus Eutypa lata UCR-EL1.</title>
        <authorList>
            <person name="Blanco-Ulate B."/>
            <person name="Rolshausen P.E."/>
            <person name="Cantu D."/>
        </authorList>
    </citation>
    <scope>NUCLEOTIDE SEQUENCE [LARGE SCALE GENOMIC DNA]</scope>
    <source>
        <strain evidence="2">UCR-EL1</strain>
    </source>
</reference>
<dbReference type="Proteomes" id="UP000012174">
    <property type="component" value="Unassembled WGS sequence"/>
</dbReference>